<feature type="domain" description="YknX-like barrel-sandwich hybrid" evidence="5">
    <location>
        <begin position="73"/>
        <end position="501"/>
    </location>
</feature>
<feature type="coiled-coil region" evidence="3">
    <location>
        <begin position="436"/>
        <end position="477"/>
    </location>
</feature>
<reference evidence="6" key="2">
    <citation type="submission" date="2021-04" db="EMBL/GenBank/DDBJ databases">
        <authorList>
            <person name="Gilroy R."/>
        </authorList>
    </citation>
    <scope>NUCLEOTIDE SEQUENCE</scope>
    <source>
        <strain evidence="6">ChiHjej12B11-1927</strain>
    </source>
</reference>
<feature type="coiled-coil region" evidence="3">
    <location>
        <begin position="102"/>
        <end position="136"/>
    </location>
</feature>
<feature type="compositionally biased region" description="Low complexity" evidence="4">
    <location>
        <begin position="197"/>
        <end position="207"/>
    </location>
</feature>
<dbReference type="Gene3D" id="2.40.420.20">
    <property type="match status" value="1"/>
</dbReference>
<evidence type="ECO:0000256" key="3">
    <source>
        <dbReference type="SAM" id="Coils"/>
    </source>
</evidence>
<feature type="region of interest" description="Disordered" evidence="4">
    <location>
        <begin position="159"/>
        <end position="280"/>
    </location>
</feature>
<keyword evidence="2 3" id="KW-0175">Coiled coil</keyword>
<dbReference type="EMBL" id="DXFG01000125">
    <property type="protein sequence ID" value="HIX37475.1"/>
    <property type="molecule type" value="Genomic_DNA"/>
</dbReference>
<evidence type="ECO:0000259" key="5">
    <source>
        <dbReference type="Pfam" id="PF25984"/>
    </source>
</evidence>
<reference evidence="6" key="1">
    <citation type="journal article" date="2021" name="PeerJ">
        <title>Extensive microbial diversity within the chicken gut microbiome revealed by metagenomics and culture.</title>
        <authorList>
            <person name="Gilroy R."/>
            <person name="Ravi A."/>
            <person name="Getino M."/>
            <person name="Pursley I."/>
            <person name="Horton D.L."/>
            <person name="Alikhan N.F."/>
            <person name="Baker D."/>
            <person name="Gharbi K."/>
            <person name="Hall N."/>
            <person name="Watson M."/>
            <person name="Adriaenssens E.M."/>
            <person name="Foster-Nyarko E."/>
            <person name="Jarju S."/>
            <person name="Secka A."/>
            <person name="Antonio M."/>
            <person name="Oren A."/>
            <person name="Chaudhuri R.R."/>
            <person name="La Ragione R."/>
            <person name="Hildebrand F."/>
            <person name="Pallen M.J."/>
        </authorList>
    </citation>
    <scope>NUCLEOTIDE SEQUENCE</scope>
    <source>
        <strain evidence="6">ChiHjej12B11-1927</strain>
    </source>
</reference>
<name>A0A9D2AN29_9FIRM</name>
<evidence type="ECO:0000313" key="7">
    <source>
        <dbReference type="Proteomes" id="UP000824230"/>
    </source>
</evidence>
<organism evidence="6 7">
    <name type="scientific">Candidatus Blautia pullistercoris</name>
    <dbReference type="NCBI Taxonomy" id="2838499"/>
    <lineage>
        <taxon>Bacteria</taxon>
        <taxon>Bacillati</taxon>
        <taxon>Bacillota</taxon>
        <taxon>Clostridia</taxon>
        <taxon>Lachnospirales</taxon>
        <taxon>Lachnospiraceae</taxon>
        <taxon>Blautia</taxon>
    </lineage>
</organism>
<evidence type="ECO:0000313" key="6">
    <source>
        <dbReference type="EMBL" id="HIX37475.1"/>
    </source>
</evidence>
<sequence>MKIKKKTIIITAAGLTALGVGGWYLAQNFRSSQVDVYPVSELSQSIWQSGTSLEGTIASQVSQEVHLQDKQIVSAVHVQEGQEVKKGDPLLSYDMTLVNIDLEMEKLTRQQLEVKKKGLEQELEKLKKDKAQAVSHTEDYQVEFLGRIQKTDPAAEFTAADQNPELPTGENGTEEIPAEQENPFQEETSGETDQGDSSESGNSSGAGELLNPEEPEDPGSAVIPSDPEMPESPLDPETPSGSEEPEQPQDPSGTEEPGQPENPSDPEVPEQPGEELPRPSGVYQRLYKDILLEQGEHGEDQGIFENAVAFKGTGTKEDPYRFLCTKNVLIQGAFLNWAGGFDDTGARSQTPVYCLLEVRGEDKEDGVLLAAMLLDGNTIAEPVQPEVWFRTYLGNDQWDMVLPPEEEIPEDEEWMDIPEDFIEFIPEEEIIQGYSKEELEKAVNEKQKEISDTDLSIKEADLKIKKVEKQLEGEVIKSTLDGTVKKVGDPAKGEVDGEPFIVVESAAGAYIQGMVGEYQLDSVKPGQTVTGMAYESQMSFQAEITEVSPYPQEGYSSGMQEQSYYPFTAVIQDGEGFKANEMVSMEMPAEGGEITGIFISREYIRTQNGEEFVYKVGEDQRLKKQKVTTGRTFYGSTVEIKEGITSEDQLAFPYGKNVREGAKIREASLEELYTMY</sequence>
<evidence type="ECO:0000256" key="4">
    <source>
        <dbReference type="SAM" id="MobiDB-lite"/>
    </source>
</evidence>
<dbReference type="AlphaFoldDB" id="A0A9D2AN29"/>
<proteinExistence type="predicted"/>
<dbReference type="PANTHER" id="PTHR32347:SF14">
    <property type="entry name" value="EFFLUX SYSTEM COMPONENT YKNX-RELATED"/>
    <property type="match status" value="1"/>
</dbReference>
<dbReference type="InterPro" id="IPR058639">
    <property type="entry name" value="BSH_YknX-like"/>
</dbReference>
<dbReference type="InterPro" id="IPR050465">
    <property type="entry name" value="UPF0194_transport"/>
</dbReference>
<accession>A0A9D2AN29</accession>
<dbReference type="Pfam" id="PF25984">
    <property type="entry name" value="BSH_YknX"/>
    <property type="match status" value="1"/>
</dbReference>
<dbReference type="Proteomes" id="UP000824230">
    <property type="component" value="Unassembled WGS sequence"/>
</dbReference>
<comment type="caution">
    <text evidence="6">The sequence shown here is derived from an EMBL/GenBank/DDBJ whole genome shotgun (WGS) entry which is preliminary data.</text>
</comment>
<dbReference type="GO" id="GO:0030313">
    <property type="term" value="C:cell envelope"/>
    <property type="evidence" value="ECO:0007669"/>
    <property type="project" value="UniProtKB-SubCell"/>
</dbReference>
<evidence type="ECO:0000256" key="2">
    <source>
        <dbReference type="ARBA" id="ARBA00023054"/>
    </source>
</evidence>
<dbReference type="PANTHER" id="PTHR32347">
    <property type="entry name" value="EFFLUX SYSTEM COMPONENT YKNX-RELATED"/>
    <property type="match status" value="1"/>
</dbReference>
<evidence type="ECO:0000256" key="1">
    <source>
        <dbReference type="ARBA" id="ARBA00004196"/>
    </source>
</evidence>
<gene>
    <name evidence="6" type="ORF">H9738_06340</name>
</gene>
<protein>
    <recommendedName>
        <fullName evidence="5">YknX-like barrel-sandwich hybrid domain-containing protein</fullName>
    </recommendedName>
</protein>
<comment type="subcellular location">
    <subcellularLocation>
        <location evidence="1">Cell envelope</location>
    </subcellularLocation>
</comment>